<evidence type="ECO:0000313" key="1">
    <source>
        <dbReference type="EMBL" id="GFP37175.1"/>
    </source>
</evidence>
<evidence type="ECO:0000313" key="2">
    <source>
        <dbReference type="Proteomes" id="UP000561271"/>
    </source>
</evidence>
<dbReference type="EMBL" id="BLSC01000056">
    <property type="protein sequence ID" value="GFP37175.1"/>
    <property type="molecule type" value="Genomic_DNA"/>
</dbReference>
<dbReference type="AlphaFoldDB" id="A0A6V8PX72"/>
<proteinExistence type="predicted"/>
<comment type="caution">
    <text evidence="1">The sequence shown here is derived from an EMBL/GenBank/DDBJ whole genome shotgun (WGS) entry which is preliminary data.</text>
</comment>
<organism evidence="1 2">
    <name type="scientific">Candidatus Hakubella thermalkaliphila</name>
    <dbReference type="NCBI Taxonomy" id="2754717"/>
    <lineage>
        <taxon>Bacteria</taxon>
        <taxon>Bacillati</taxon>
        <taxon>Actinomycetota</taxon>
        <taxon>Actinomycetota incertae sedis</taxon>
        <taxon>Candidatus Hakubellales</taxon>
        <taxon>Candidatus Hakubellaceae</taxon>
        <taxon>Candidatus Hakubella</taxon>
    </lineage>
</organism>
<dbReference type="Proteomes" id="UP000561271">
    <property type="component" value="Unassembled WGS sequence"/>
</dbReference>
<accession>A0A6V8PX72</accession>
<reference evidence="1 2" key="1">
    <citation type="journal article" date="2020" name="Front. Microbiol.">
        <title>Single-cell genomics of novel Actinobacteria with the Wood-Ljungdahl pathway discovered in a serpentinizing system.</title>
        <authorList>
            <person name="Merino N."/>
            <person name="Kawai M."/>
            <person name="Boyd E.S."/>
            <person name="Colman D.R."/>
            <person name="McGlynn S.E."/>
            <person name="Nealson K.H."/>
            <person name="Kurokawa K."/>
            <person name="Hongoh Y."/>
        </authorList>
    </citation>
    <scope>NUCLEOTIDE SEQUENCE [LARGE SCALE GENOMIC DNA]</scope>
    <source>
        <strain evidence="1 2">S44</strain>
    </source>
</reference>
<feature type="non-terminal residue" evidence="1">
    <location>
        <position position="1"/>
    </location>
</feature>
<protein>
    <submittedName>
        <fullName evidence="1">Uncharacterized protein</fullName>
    </submittedName>
</protein>
<gene>
    <name evidence="1" type="ORF">HKBW3S44_00855</name>
</gene>
<sequence length="50" mass="5912">YFIIRDKVPHRELGVNYLNEINKKHIIRHHVRRLESLGLKVDIQGLPLVA</sequence>
<name>A0A6V8PX72_9ACTN</name>